<dbReference type="SMART" id="SM00032">
    <property type="entry name" value="CCP"/>
    <property type="match status" value="10"/>
</dbReference>
<proteinExistence type="predicted"/>
<feature type="signal peptide" evidence="7">
    <location>
        <begin position="1"/>
        <end position="18"/>
    </location>
</feature>
<evidence type="ECO:0000256" key="3">
    <source>
        <dbReference type="ARBA" id="ARBA00022737"/>
    </source>
</evidence>
<feature type="chain" id="PRO_5029678910" evidence="7">
    <location>
        <begin position="19"/>
        <end position="688"/>
    </location>
</feature>
<feature type="domain" description="Sushi" evidence="8">
    <location>
        <begin position="276"/>
        <end position="339"/>
    </location>
</feature>
<name>A0A7L1DNS6_9PASS</name>
<feature type="domain" description="Sushi" evidence="8">
    <location>
        <begin position="83"/>
        <end position="144"/>
    </location>
</feature>
<protein>
    <submittedName>
        <fullName evidence="9">CR2 protein</fullName>
    </submittedName>
</protein>
<feature type="domain" description="Sushi" evidence="8">
    <location>
        <begin position="145"/>
        <end position="215"/>
    </location>
</feature>
<dbReference type="FunFam" id="2.10.70.10:FF:000055">
    <property type="entry name" value="Complement decay-accelerating factor, GPI-anchored"/>
    <property type="match status" value="1"/>
</dbReference>
<feature type="domain" description="Sushi" evidence="8">
    <location>
        <begin position="464"/>
        <end position="527"/>
    </location>
</feature>
<evidence type="ECO:0000256" key="7">
    <source>
        <dbReference type="SAM" id="SignalP"/>
    </source>
</evidence>
<reference evidence="9 10" key="1">
    <citation type="submission" date="2019-09" db="EMBL/GenBank/DDBJ databases">
        <title>Bird 10,000 Genomes (B10K) Project - Family phase.</title>
        <authorList>
            <person name="Zhang G."/>
        </authorList>
    </citation>
    <scope>NUCLEOTIDE SEQUENCE [LARGE SCALE GENOMIC DNA]</scope>
    <source>
        <strain evidence="9">B10K-DU-002-03</strain>
        <tissue evidence="9">Muscle</tissue>
    </source>
</reference>
<dbReference type="InterPro" id="IPR051277">
    <property type="entry name" value="SEZ6_CSMD_C4BPB_Regulators"/>
</dbReference>
<dbReference type="EMBL" id="VXBA01006016">
    <property type="protein sequence ID" value="NXM78816.1"/>
    <property type="molecule type" value="Genomic_DNA"/>
</dbReference>
<feature type="non-terminal residue" evidence="9">
    <location>
        <position position="688"/>
    </location>
</feature>
<keyword evidence="5" id="KW-0325">Glycoprotein</keyword>
<dbReference type="InterPro" id="IPR035976">
    <property type="entry name" value="Sushi/SCR/CCP_sf"/>
</dbReference>
<feature type="domain" description="Sushi" evidence="8">
    <location>
        <begin position="528"/>
        <end position="586"/>
    </location>
</feature>
<dbReference type="FunFam" id="2.10.70.10:FF:000014">
    <property type="entry name" value="Membrane cofactor protein"/>
    <property type="match status" value="3"/>
</dbReference>
<dbReference type="InterPro" id="IPR000436">
    <property type="entry name" value="Sushi_SCR_CCP_dom"/>
</dbReference>
<feature type="non-terminal residue" evidence="9">
    <location>
        <position position="1"/>
    </location>
</feature>
<feature type="domain" description="Sushi" evidence="8">
    <location>
        <begin position="404"/>
        <end position="463"/>
    </location>
</feature>
<dbReference type="AlphaFoldDB" id="A0A7L1DNS6"/>
<dbReference type="Proteomes" id="UP000553648">
    <property type="component" value="Unassembled WGS sequence"/>
</dbReference>
<dbReference type="Pfam" id="PF00084">
    <property type="entry name" value="Sushi"/>
    <property type="match status" value="10"/>
</dbReference>
<evidence type="ECO:0000313" key="9">
    <source>
        <dbReference type="EMBL" id="NXM78816.1"/>
    </source>
</evidence>
<feature type="domain" description="Sushi" evidence="8">
    <location>
        <begin position="340"/>
        <end position="402"/>
    </location>
</feature>
<feature type="domain" description="Sushi" evidence="8">
    <location>
        <begin position="587"/>
        <end position="645"/>
    </location>
</feature>
<evidence type="ECO:0000259" key="8">
    <source>
        <dbReference type="PROSITE" id="PS50923"/>
    </source>
</evidence>
<feature type="disulfide bond" evidence="6">
    <location>
        <begin position="246"/>
        <end position="273"/>
    </location>
</feature>
<dbReference type="OrthoDB" id="8961654at2759"/>
<dbReference type="Gene3D" id="1.20.5.3730">
    <property type="match status" value="1"/>
</dbReference>
<evidence type="ECO:0000256" key="5">
    <source>
        <dbReference type="ARBA" id="ARBA00023180"/>
    </source>
</evidence>
<feature type="disulfide bond" evidence="6">
    <location>
        <begin position="465"/>
        <end position="508"/>
    </location>
</feature>
<evidence type="ECO:0000313" key="10">
    <source>
        <dbReference type="Proteomes" id="UP000553648"/>
    </source>
</evidence>
<evidence type="ECO:0000256" key="2">
    <source>
        <dbReference type="ARBA" id="ARBA00022729"/>
    </source>
</evidence>
<dbReference type="SUPFAM" id="SSF57535">
    <property type="entry name" value="Complement control module/SCR domain"/>
    <property type="match status" value="10"/>
</dbReference>
<dbReference type="PROSITE" id="PS50923">
    <property type="entry name" value="SUSHI"/>
    <property type="match status" value="10"/>
</dbReference>
<evidence type="ECO:0000256" key="6">
    <source>
        <dbReference type="PROSITE-ProRule" id="PRU00302"/>
    </source>
</evidence>
<keyword evidence="10" id="KW-1185">Reference proteome</keyword>
<dbReference type="CDD" id="cd00033">
    <property type="entry name" value="CCP"/>
    <property type="match status" value="10"/>
</dbReference>
<keyword evidence="1 6" id="KW-0768">Sushi</keyword>
<feature type="domain" description="Sushi" evidence="8">
    <location>
        <begin position="18"/>
        <end position="82"/>
    </location>
</feature>
<comment type="caution">
    <text evidence="9">The sequence shown here is derived from an EMBL/GenBank/DDBJ whole genome shotgun (WGS) entry which is preliminary data.</text>
</comment>
<keyword evidence="4 6" id="KW-1015">Disulfide bond</keyword>
<evidence type="ECO:0000256" key="4">
    <source>
        <dbReference type="ARBA" id="ARBA00023157"/>
    </source>
</evidence>
<keyword evidence="2 7" id="KW-0732">Signal</keyword>
<keyword evidence="3" id="KW-0677">Repeat</keyword>
<organism evidence="9 10">
    <name type="scientific">Serilophus lunatus</name>
    <name type="common">silver-breasted broadbill</name>
    <dbReference type="NCBI Taxonomy" id="239386"/>
    <lineage>
        <taxon>Eukaryota</taxon>
        <taxon>Metazoa</taxon>
        <taxon>Chordata</taxon>
        <taxon>Craniata</taxon>
        <taxon>Vertebrata</taxon>
        <taxon>Euteleostomi</taxon>
        <taxon>Archelosauria</taxon>
        <taxon>Archosauria</taxon>
        <taxon>Dinosauria</taxon>
        <taxon>Saurischia</taxon>
        <taxon>Theropoda</taxon>
        <taxon>Coelurosauria</taxon>
        <taxon>Aves</taxon>
        <taxon>Neognathae</taxon>
        <taxon>Neoaves</taxon>
        <taxon>Telluraves</taxon>
        <taxon>Australaves</taxon>
        <taxon>Passeriformes</taxon>
        <taxon>Eurylaimidae</taxon>
        <taxon>Serilophus</taxon>
    </lineage>
</organism>
<feature type="disulfide bond" evidence="6">
    <location>
        <begin position="434"/>
        <end position="461"/>
    </location>
</feature>
<accession>A0A7L1DNS6</accession>
<feature type="domain" description="Sushi" evidence="8">
    <location>
        <begin position="216"/>
        <end position="275"/>
    </location>
</feature>
<evidence type="ECO:0000256" key="1">
    <source>
        <dbReference type="ARBA" id="ARBA00022659"/>
    </source>
</evidence>
<comment type="caution">
    <text evidence="6">Lacks conserved residue(s) required for the propagation of feature annotation.</text>
</comment>
<gene>
    <name evidence="9" type="primary">Cr2_0</name>
    <name evidence="9" type="ORF">SERLUN_R05964</name>
</gene>
<dbReference type="Gene3D" id="2.10.70.10">
    <property type="entry name" value="Complement Module, domain 1"/>
    <property type="match status" value="10"/>
</dbReference>
<sequence length="688" mass="76441">AAVLGSFLTAALIVTVQSVCGPPPRLMSAELKEKYQGIAAFPYNSRVEYVCRPGYVRKVDTHNILVCGRNEEWHGPRDICTPKPCTYPGELENGRLVLGEKLILGSSVNFTCNTGYRLIGNSQIKCVIKNEVVTWDRDIPICEAIPCEPPPEIADGRHSGTDKEVFVYGESVTYQCRSVRRTERPLSLVGDASIFCTTVDNVNGVWSSPAPECKVVTCEPPRVENGKLLSGYRHEYTYGNTVMFDCNFRYTLNGSDTSTCKDNNFWDPPLPLCQLSSCDDPPEVYNAVKARLAGNLFPVDTVISYECREGHQFSVGETTRHIRCLPNFMWSETPPPCERIHCPVPYIPNRKRSWEERGSYLYGDRLEVTCKDGFALKGRGSSITLWCRSDGRWDPPPPECIPEPRCPRPDIPHGIEISKSKSDYTVGTRLRLGCDEDFVLRGPDTTECEDGGTWAPALPFCDKVCGPPPQTSNGQHSGLGGKQFPYGAKVTYTCAEGLSLIGDESIYCTSDDGENLTWNRPAPECKVVRCPKPVVERGRTTPQRFTFPYGVVMQFSCEEGFRLSGATESQCQADGTWDPPLPTCQPVRCSKPSGQADLELHLSKLWYEVNETLSFSCKRDGRVGLPSKTTCSADGTWIPPPMCKKNNVCEKIRQIEASFPCGIPLTGLKTLLEVQKLSLEIQKLEKDL</sequence>
<feature type="disulfide bond" evidence="6">
    <location>
        <begin position="557"/>
        <end position="584"/>
    </location>
</feature>
<dbReference type="PANTHER" id="PTHR45656">
    <property type="entry name" value="PROTEIN CBR-CLEC-78"/>
    <property type="match status" value="1"/>
</dbReference>
<dbReference type="PANTHER" id="PTHR45656:SF4">
    <property type="entry name" value="PROTEIN CBR-CLEC-78"/>
    <property type="match status" value="1"/>
</dbReference>